<dbReference type="CDD" id="cd04369">
    <property type="entry name" value="Bromodomain"/>
    <property type="match status" value="1"/>
</dbReference>
<dbReference type="Proteomes" id="UP000076449">
    <property type="component" value="Chromosome II"/>
</dbReference>
<dbReference type="AlphaFoldDB" id="A0A167S7R3"/>
<dbReference type="GO" id="GO:0003682">
    <property type="term" value="F:chromatin binding"/>
    <property type="evidence" value="ECO:0007669"/>
    <property type="project" value="TreeGrafter"/>
</dbReference>
<dbReference type="PRINTS" id="PR00503">
    <property type="entry name" value="BROMODOMAIN"/>
</dbReference>
<keyword evidence="6" id="KW-0804">Transcription</keyword>
<dbReference type="InterPro" id="IPR037382">
    <property type="entry name" value="Rsc/polybromo"/>
</dbReference>
<evidence type="ECO:0000256" key="5">
    <source>
        <dbReference type="ARBA" id="ARBA00023117"/>
    </source>
</evidence>
<keyword evidence="4" id="KW-0805">Transcription regulation</keyword>
<evidence type="ECO:0000256" key="4">
    <source>
        <dbReference type="ARBA" id="ARBA00023015"/>
    </source>
</evidence>
<dbReference type="GO" id="GO:0006338">
    <property type="term" value="P:chromatin remodeling"/>
    <property type="evidence" value="ECO:0007669"/>
    <property type="project" value="InterPro"/>
</dbReference>
<evidence type="ECO:0000313" key="11">
    <source>
        <dbReference type="EMBL" id="KZN86871.1"/>
    </source>
</evidence>
<feature type="domain" description="Bromo" evidence="10">
    <location>
        <begin position="47"/>
        <end position="102"/>
    </location>
</feature>
<evidence type="ECO:0000256" key="7">
    <source>
        <dbReference type="ARBA" id="ARBA00023242"/>
    </source>
</evidence>
<evidence type="ECO:0000256" key="9">
    <source>
        <dbReference type="SAM" id="MobiDB-lite"/>
    </source>
</evidence>
<gene>
    <name evidence="11" type="ORF">EN45_054210</name>
</gene>
<organism evidence="11">
    <name type="scientific">Penicillium chrysogenum</name>
    <name type="common">Penicillium notatum</name>
    <dbReference type="NCBI Taxonomy" id="5076"/>
    <lineage>
        <taxon>Eukaryota</taxon>
        <taxon>Fungi</taxon>
        <taxon>Dikarya</taxon>
        <taxon>Ascomycota</taxon>
        <taxon>Pezizomycotina</taxon>
        <taxon>Eurotiomycetes</taxon>
        <taxon>Eurotiomycetidae</taxon>
        <taxon>Eurotiales</taxon>
        <taxon>Aspergillaceae</taxon>
        <taxon>Penicillium</taxon>
        <taxon>Penicillium chrysogenum species complex</taxon>
    </lineage>
</organism>
<dbReference type="GO" id="GO:0006368">
    <property type="term" value="P:transcription elongation by RNA polymerase II"/>
    <property type="evidence" value="ECO:0007669"/>
    <property type="project" value="TreeGrafter"/>
</dbReference>
<keyword evidence="7" id="KW-0539">Nucleus</keyword>
<sequence length="127" mass="14676">MESEKELSQPPREQPVNSIENDGAITRETWKLMMDVVMAIYDYREEDGHDPSRLFHRSVNKRYVPDYYDIIKEPVALSILKARINKREYKHFSEFVRDCALVSGCAPPGFLLANDLDPAQCANIQQT</sequence>
<dbReference type="PROSITE" id="PS50014">
    <property type="entry name" value="BROMODOMAIN_2"/>
    <property type="match status" value="1"/>
</dbReference>
<reference evidence="11" key="1">
    <citation type="journal article" date="2014" name="Genome Announc.">
        <title>Complete sequencing and chromosome-scale genome assembly of the industrial progenitor strain P2niaD18 from the penicillin producer Penicillium chrysogenum.</title>
        <authorList>
            <person name="Specht T."/>
            <person name="Dahlmann T.A."/>
            <person name="Zadra I."/>
            <person name="Kurnsteiner H."/>
            <person name="Kuck U."/>
        </authorList>
    </citation>
    <scope>NUCLEOTIDE SEQUENCE [LARGE SCALE GENOMIC DNA]</scope>
    <source>
        <strain evidence="11">P2niaD18</strain>
    </source>
</reference>
<comment type="subcellular location">
    <subcellularLocation>
        <location evidence="1">Nucleus</location>
    </subcellularLocation>
</comment>
<dbReference type="Gene3D" id="1.20.920.10">
    <property type="entry name" value="Bromodomain-like"/>
    <property type="match status" value="1"/>
</dbReference>
<dbReference type="PANTHER" id="PTHR16062">
    <property type="entry name" value="SWI/SNF-RELATED"/>
    <property type="match status" value="1"/>
</dbReference>
<evidence type="ECO:0000259" key="10">
    <source>
        <dbReference type="PROSITE" id="PS50014"/>
    </source>
</evidence>
<dbReference type="Pfam" id="PF00439">
    <property type="entry name" value="Bromodomain"/>
    <property type="match status" value="1"/>
</dbReference>
<evidence type="ECO:0000256" key="2">
    <source>
        <dbReference type="ARBA" id="ARBA00022737"/>
    </source>
</evidence>
<dbReference type="EMBL" id="CM002799">
    <property type="protein sequence ID" value="KZN86871.1"/>
    <property type="molecule type" value="Genomic_DNA"/>
</dbReference>
<name>A0A167S7R3_PENCH</name>
<dbReference type="SUPFAM" id="SSF47370">
    <property type="entry name" value="Bromodomain"/>
    <property type="match status" value="1"/>
</dbReference>
<keyword evidence="5 8" id="KW-0103">Bromodomain</keyword>
<dbReference type="SMART" id="SM00297">
    <property type="entry name" value="BROMO"/>
    <property type="match status" value="1"/>
</dbReference>
<evidence type="ECO:0000256" key="6">
    <source>
        <dbReference type="ARBA" id="ARBA00023163"/>
    </source>
</evidence>
<evidence type="ECO:0000256" key="3">
    <source>
        <dbReference type="ARBA" id="ARBA00022853"/>
    </source>
</evidence>
<dbReference type="InterPro" id="IPR001487">
    <property type="entry name" value="Bromodomain"/>
</dbReference>
<dbReference type="GO" id="GO:0016586">
    <property type="term" value="C:RSC-type complex"/>
    <property type="evidence" value="ECO:0007669"/>
    <property type="project" value="InterPro"/>
</dbReference>
<keyword evidence="2" id="KW-0677">Repeat</keyword>
<proteinExistence type="predicted"/>
<feature type="region of interest" description="Disordered" evidence="9">
    <location>
        <begin position="1"/>
        <end position="21"/>
    </location>
</feature>
<protein>
    <submittedName>
        <fullName evidence="11">Bromodomain adjacent to zinc finger domain protein</fullName>
    </submittedName>
</protein>
<evidence type="ECO:0000256" key="8">
    <source>
        <dbReference type="PROSITE-ProRule" id="PRU00035"/>
    </source>
</evidence>
<evidence type="ECO:0000256" key="1">
    <source>
        <dbReference type="ARBA" id="ARBA00004123"/>
    </source>
</evidence>
<dbReference type="InterPro" id="IPR036427">
    <property type="entry name" value="Bromodomain-like_sf"/>
</dbReference>
<accession>A0A167S7R3</accession>
<dbReference type="PANTHER" id="PTHR16062:SF21">
    <property type="entry name" value="CHROMATIN STRUCTURE-REMODELING COMPLEX SUBUNIT RSC1-RELATED"/>
    <property type="match status" value="1"/>
</dbReference>
<keyword evidence="3" id="KW-0156">Chromatin regulator</keyword>